<dbReference type="EMBL" id="CALNXI010003451">
    <property type="protein sequence ID" value="CAH3193315.1"/>
    <property type="molecule type" value="Genomic_DNA"/>
</dbReference>
<dbReference type="InterPro" id="IPR013320">
    <property type="entry name" value="ConA-like_dom_sf"/>
</dbReference>
<dbReference type="InterPro" id="IPR000998">
    <property type="entry name" value="MAM_dom"/>
</dbReference>
<feature type="domain" description="F5/8 type C" evidence="1">
    <location>
        <begin position="676"/>
        <end position="831"/>
    </location>
</feature>
<reference evidence="3 4" key="1">
    <citation type="submission" date="2022-05" db="EMBL/GenBank/DDBJ databases">
        <authorList>
            <consortium name="Genoscope - CEA"/>
            <person name="William W."/>
        </authorList>
    </citation>
    <scope>NUCLEOTIDE SEQUENCE [LARGE SCALE GENOMIC DNA]</scope>
</reference>
<proteinExistence type="predicted"/>
<dbReference type="SUPFAM" id="SSF49899">
    <property type="entry name" value="Concanavalin A-like lectins/glucanases"/>
    <property type="match status" value="1"/>
</dbReference>
<dbReference type="SUPFAM" id="SSF49785">
    <property type="entry name" value="Galactose-binding domain-like"/>
    <property type="match status" value="3"/>
</dbReference>
<dbReference type="InterPro" id="IPR000421">
    <property type="entry name" value="FA58C"/>
</dbReference>
<evidence type="ECO:0000259" key="2">
    <source>
        <dbReference type="PROSITE" id="PS50060"/>
    </source>
</evidence>
<feature type="domain" description="F5/8 type C" evidence="1">
    <location>
        <begin position="835"/>
        <end position="989"/>
    </location>
</feature>
<feature type="non-terminal residue" evidence="3">
    <location>
        <position position="1"/>
    </location>
</feature>
<keyword evidence="4" id="KW-1185">Reference proteome</keyword>
<dbReference type="Proteomes" id="UP001159427">
    <property type="component" value="Unassembled WGS sequence"/>
</dbReference>
<dbReference type="PROSITE" id="PS50060">
    <property type="entry name" value="MAM_2"/>
    <property type="match status" value="1"/>
</dbReference>
<dbReference type="PANTHER" id="PTHR24543:SF325">
    <property type="entry name" value="F5_8 TYPE C DOMAIN-CONTAINING PROTEIN"/>
    <property type="match status" value="1"/>
</dbReference>
<organism evidence="3 4">
    <name type="scientific">Porites evermanni</name>
    <dbReference type="NCBI Taxonomy" id="104178"/>
    <lineage>
        <taxon>Eukaryota</taxon>
        <taxon>Metazoa</taxon>
        <taxon>Cnidaria</taxon>
        <taxon>Anthozoa</taxon>
        <taxon>Hexacorallia</taxon>
        <taxon>Scleractinia</taxon>
        <taxon>Fungiina</taxon>
        <taxon>Poritidae</taxon>
        <taxon>Porites</taxon>
    </lineage>
</organism>
<gene>
    <name evidence="3" type="ORF">PEVE_00025623</name>
</gene>
<dbReference type="CDD" id="cd06263">
    <property type="entry name" value="MAM"/>
    <property type="match status" value="1"/>
</dbReference>
<name>A0ABN8SSP1_9CNID</name>
<dbReference type="Pfam" id="PF07534">
    <property type="entry name" value="TLD"/>
    <property type="match status" value="1"/>
</dbReference>
<comment type="caution">
    <text evidence="3">The sequence shown here is derived from an EMBL/GenBank/DDBJ whole genome shotgun (WGS) entry which is preliminary data.</text>
</comment>
<protein>
    <submittedName>
        <fullName evidence="3">Uncharacterized protein</fullName>
    </submittedName>
</protein>
<dbReference type="Pfam" id="PF00629">
    <property type="entry name" value="MAM"/>
    <property type="match status" value="1"/>
</dbReference>
<dbReference type="Gene3D" id="2.60.120.200">
    <property type="match status" value="2"/>
</dbReference>
<feature type="domain" description="F5/8 type C" evidence="1">
    <location>
        <begin position="374"/>
        <end position="533"/>
    </location>
</feature>
<sequence>SSEGKPSREGFSLHYQSNILQNKTSYQLELSTTKRKWKMDINREPVIPRGWRHVFITWDPIWGLKYFENGKLVKKQETFDIVNVQNHHHHVLIGKAPSYNLEYKQYTLQMSDLEVWYNFLTEAAVREKLSLAGVNRIGNLEKTDAGYFKWHVQTNCTQTNDTGPCHGKINNFIYVDSSFPSEKGEKARFLSRVTVPTRNCLSFWYHMYGNTTGRLNVFLRSSKDNEEVLLWRLAGPFENIWNKAEIPIYHNYAYEVILEGVVGGSHNDIAISDAILSVNESCSFMPKEAQLTANVIKSGMIGHIKTYRVTFNDWLVQAGFSTFRLVPCYRAEEHGWSSKAFHERCDNKRPSFTLVRKNSFVFGGFSDLMWNQGCKERHRALGVETGLISDGKITASTKQGDHSSAKRARLHLQKHSSSNRGGWTSNTKNDQQWLQIDLSGTPNIVTAVATQGKQDEDSWVTSYSLKYKEHSSGTFQDYIEQGHTTFKVFAGNTDRNTVICHELANPPIKARYVRFKPISWHSAISMRVELYGIRASSINSSSSMKAFLFSLRSFYGDLSTTRLDIKPLHRHLAVTLDSYNKLSFGISDLTVNLDNRSIVSDVGNVYQAPSVSEPNKFFTGETHFQADGLEVLVLEDSVCEPSCFEGQYCDEITGQCICHSDRRDEEWCLRISPQECKQIRALGMESGAIANQQMSASSEWDLYHAASRARLKLPVNIPYRGAWSSLYLDQHQWLQVDFYGRYTRVTGVATQGRNSSATDQWVTKYKLSFSEDGEDFQYYKEQGQIKEFDGNTDRDSVVYHDLKSPVWTRLIRFHAVTWHIHISMRVELYGNHEGCTDALGMQNYQISNEQITASSEYDGNHAAFQGRLHFKGAPHLSASWSARTSDVNQWLQIDVGSDYAIVTRVATQGRDSAQQFSQWVTKYTLQFSYDSVNFQDYKRQRQTNEFAGNTDGDTVVTHELLPEIRARYIRFLPTAWNNHISMRVELYGFLQGILHR</sequence>
<dbReference type="Gene3D" id="2.60.120.260">
    <property type="entry name" value="Galactose-binding domain-like"/>
    <property type="match status" value="3"/>
</dbReference>
<dbReference type="PANTHER" id="PTHR24543">
    <property type="entry name" value="MULTICOPPER OXIDASE-RELATED"/>
    <property type="match status" value="1"/>
</dbReference>
<dbReference type="PROSITE" id="PS50022">
    <property type="entry name" value="FA58C_3"/>
    <property type="match status" value="3"/>
</dbReference>
<dbReference type="CDD" id="cd00057">
    <property type="entry name" value="FA58C"/>
    <property type="match status" value="3"/>
</dbReference>
<dbReference type="InterPro" id="IPR008979">
    <property type="entry name" value="Galactose-bd-like_sf"/>
</dbReference>
<dbReference type="SMART" id="SM00137">
    <property type="entry name" value="MAM"/>
    <property type="match status" value="1"/>
</dbReference>
<accession>A0ABN8SSP1</accession>
<evidence type="ECO:0000259" key="1">
    <source>
        <dbReference type="PROSITE" id="PS50022"/>
    </source>
</evidence>
<evidence type="ECO:0000313" key="4">
    <source>
        <dbReference type="Proteomes" id="UP001159427"/>
    </source>
</evidence>
<dbReference type="Pfam" id="PF00754">
    <property type="entry name" value="F5_F8_type_C"/>
    <property type="match status" value="3"/>
</dbReference>
<dbReference type="SMART" id="SM00231">
    <property type="entry name" value="FA58C"/>
    <property type="match status" value="3"/>
</dbReference>
<feature type="domain" description="MAM" evidence="2">
    <location>
        <begin position="148"/>
        <end position="284"/>
    </location>
</feature>
<evidence type="ECO:0000313" key="3">
    <source>
        <dbReference type="EMBL" id="CAH3193315.1"/>
    </source>
</evidence>
<dbReference type="InterPro" id="IPR006571">
    <property type="entry name" value="TLDc_dom"/>
</dbReference>